<dbReference type="InterPro" id="IPR021391">
    <property type="entry name" value="DUF3027"/>
</dbReference>
<dbReference type="HOGENOM" id="CLU_035969_1_1_11"/>
<dbReference type="AlphaFoldDB" id="A0A097IEF2"/>
<dbReference type="KEGG" id="cdo:CDOO_04060"/>
<evidence type="ECO:0000313" key="3">
    <source>
        <dbReference type="Proteomes" id="UP000029914"/>
    </source>
</evidence>
<protein>
    <recommendedName>
        <fullName evidence="4">DUF3027 domain-containing protein</fullName>
    </recommendedName>
</protein>
<feature type="compositionally biased region" description="Polar residues" evidence="1">
    <location>
        <begin position="7"/>
        <end position="18"/>
    </location>
</feature>
<reference evidence="2 3" key="1">
    <citation type="submission" date="2013-09" db="EMBL/GenBank/DDBJ databases">
        <title>Complete genome sequence of Corynebacterium doosanense CAU 212(T) (=DSM 45436(T)), isolated from activated sludge.</title>
        <authorList>
            <person name="Schaffert L."/>
            <person name="Albersmeier A."/>
            <person name="Kalinowski J."/>
            <person name="Ruckert C."/>
        </authorList>
    </citation>
    <scope>NUCLEOTIDE SEQUENCE [LARGE SCALE GENOMIC DNA]</scope>
    <source>
        <strain evidence="2 3">CAU 212</strain>
    </source>
</reference>
<feature type="region of interest" description="Disordered" evidence="1">
    <location>
        <begin position="1"/>
        <end position="29"/>
    </location>
</feature>
<organism evidence="2 3">
    <name type="scientific">Corynebacterium doosanense CAU 212 = DSM 45436</name>
    <dbReference type="NCBI Taxonomy" id="558173"/>
    <lineage>
        <taxon>Bacteria</taxon>
        <taxon>Bacillati</taxon>
        <taxon>Actinomycetota</taxon>
        <taxon>Actinomycetes</taxon>
        <taxon>Mycobacteriales</taxon>
        <taxon>Corynebacteriaceae</taxon>
        <taxon>Corynebacterium</taxon>
    </lineage>
</organism>
<dbReference type="Proteomes" id="UP000029914">
    <property type="component" value="Chromosome"/>
</dbReference>
<accession>A0A097IEF2</accession>
<dbReference type="STRING" id="558173.CDOO_04060"/>
<dbReference type="RefSeq" id="WP_018021981.1">
    <property type="nucleotide sequence ID" value="NZ_AQUX01000004.1"/>
</dbReference>
<evidence type="ECO:0008006" key="4">
    <source>
        <dbReference type="Google" id="ProtNLM"/>
    </source>
</evidence>
<dbReference type="Pfam" id="PF11228">
    <property type="entry name" value="DUF3027"/>
    <property type="match status" value="1"/>
</dbReference>
<dbReference type="EMBL" id="CP006764">
    <property type="protein sequence ID" value="AIT60512.1"/>
    <property type="molecule type" value="Genomic_DNA"/>
</dbReference>
<evidence type="ECO:0000256" key="1">
    <source>
        <dbReference type="SAM" id="MobiDB-lite"/>
    </source>
</evidence>
<evidence type="ECO:0000313" key="2">
    <source>
        <dbReference type="EMBL" id="AIT60512.1"/>
    </source>
</evidence>
<proteinExistence type="predicted"/>
<name>A0A097IEF2_9CORY</name>
<dbReference type="eggNOG" id="ENOG502ZBU7">
    <property type="taxonomic scope" value="Bacteria"/>
</dbReference>
<sequence length="252" mass="27050">MKGVSQPKKSSPSRSAGGSTHRRGNNPLLSRRAVELSREMLEQLGDGEVGRHIGVSGLERNVATHRFEAAVPGYPGWEWNVVVACASGSEHVTVNETALVPAPSGNALQAPEWVPYSERLLPGDLGPGDLMPPAPDDHRLTPDPDEAGVEAAEGRRHYLTRRGLDEAKQRWRTGEYGPGSEFAEKATLHCRTCAFYLPAADPVGENFGVCANEYSADGILVHATYGCGAHSETVVHETPAAQDAFDDESPVF</sequence>
<keyword evidence="3" id="KW-1185">Reference proteome</keyword>
<dbReference type="OrthoDB" id="3210158at2"/>
<gene>
    <name evidence="2" type="ORF">CDOO_04060</name>
</gene>